<evidence type="ECO:0000313" key="1">
    <source>
        <dbReference type="EMBL" id="BDT63003.1"/>
    </source>
</evidence>
<accession>A0A9C7F0S4</accession>
<organism evidence="1">
    <name type="scientific">Trachysalambria curvirostris nimavirus</name>
    <dbReference type="NCBI Taxonomy" id="2984282"/>
    <lineage>
        <taxon>Viruses</taxon>
        <taxon>Viruses incertae sedis</taxon>
        <taxon>Naldaviricetes</taxon>
        <taxon>Nimaviridae</taxon>
    </lineage>
</organism>
<dbReference type="EMBL" id="LC738880">
    <property type="protein sequence ID" value="BDT63003.1"/>
    <property type="molecule type" value="Genomic_DNA"/>
</dbReference>
<protein>
    <submittedName>
        <fullName evidence="1">Wsv419-like protein</fullName>
    </submittedName>
</protein>
<reference evidence="1" key="1">
    <citation type="submission" date="2022-10" db="EMBL/GenBank/DDBJ databases">
        <title>Genome sequences of endogenous nimaviruses in decapod crustaceans.</title>
        <authorList>
            <person name="Kawato S."/>
            <person name="Nozaki R."/>
            <person name="Kondo H."/>
            <person name="Hirono I."/>
        </authorList>
    </citation>
    <scope>NUCLEOTIDE SEQUENCE</scope>
    <source>
        <strain evidence="1">Ube2021</strain>
    </source>
</reference>
<name>A0A9C7F0S4_9VIRU</name>
<proteinExistence type="predicted"/>
<sequence length="227" mass="25858">MWGMPVGENQLNNADCGTVVTNSDAGIKAHGADSNGDDRSTGCVEVHASRLLSAQTLYGREIATSEHIRQWYADYRRETSRRAASVLLSVLVHYYRHRQPTSMYDTLFRLMLARLFTSHWRSLFPLSTIECAKVVTEPRSLPTIEDIYRRQSTPCYDDGSTRERDYALCCENLLLATVTMRPEKNSLSRCMYKHPPIVSALSTRLEMERLYKIAKSMTEVLELGGRL</sequence>